<sequence>MPGYAVLDTETTGFSPATGDRVLEVAVVLLDSAGRVETEWETLLNPGRGVGPVHIHGITPAIIERAPRFADIAGYLAHLLSGRLVVGHNVAFDARFLHAEFDAVGMDVPLQANRCLCTQALARDHLPGPQRTLAACCEQAGVDHLDAHSALGDTRATAGLLQYFLRHGPVPAPWRALHDAAARAPWPVAARSTPAPPPAWLGGGELEGMLDLASVMPAPAPARAPEPVRTLTR</sequence>
<dbReference type="AlphaFoldDB" id="A0A8A4ZGA4"/>
<name>A0A8A4ZGA4_9MICO</name>
<dbReference type="Pfam" id="PF00929">
    <property type="entry name" value="RNase_T"/>
    <property type="match status" value="1"/>
</dbReference>
<dbReference type="FunFam" id="3.30.420.10:FF:000045">
    <property type="entry name" value="3'-5' exonuclease DinG"/>
    <property type="match status" value="1"/>
</dbReference>
<dbReference type="KEGG" id="psic:J4E96_00290"/>
<dbReference type="PANTHER" id="PTHR30231:SF4">
    <property type="entry name" value="PROTEIN NEN2"/>
    <property type="match status" value="1"/>
</dbReference>
<dbReference type="SUPFAM" id="SSF53098">
    <property type="entry name" value="Ribonuclease H-like"/>
    <property type="match status" value="1"/>
</dbReference>
<dbReference type="InterPro" id="IPR036397">
    <property type="entry name" value="RNaseH_sf"/>
</dbReference>
<keyword evidence="3 5" id="KW-0269">Exonuclease</keyword>
<evidence type="ECO:0000256" key="2">
    <source>
        <dbReference type="ARBA" id="ARBA00022801"/>
    </source>
</evidence>
<evidence type="ECO:0000259" key="4">
    <source>
        <dbReference type="SMART" id="SM00479"/>
    </source>
</evidence>
<accession>A0A8A4ZGA4</accession>
<protein>
    <submittedName>
        <fullName evidence="5">3'-5' exonuclease</fullName>
    </submittedName>
</protein>
<gene>
    <name evidence="5" type="ORF">J4E96_00290</name>
</gene>
<dbReference type="CDD" id="cd06127">
    <property type="entry name" value="DEDDh"/>
    <property type="match status" value="1"/>
</dbReference>
<dbReference type="EMBL" id="CP071868">
    <property type="protein sequence ID" value="QTE29556.1"/>
    <property type="molecule type" value="Genomic_DNA"/>
</dbReference>
<keyword evidence="2" id="KW-0378">Hydrolase</keyword>
<dbReference type="GO" id="GO:0003676">
    <property type="term" value="F:nucleic acid binding"/>
    <property type="evidence" value="ECO:0007669"/>
    <property type="project" value="InterPro"/>
</dbReference>
<proteinExistence type="predicted"/>
<dbReference type="InterPro" id="IPR013520">
    <property type="entry name" value="Ribonucl_H"/>
</dbReference>
<dbReference type="SMART" id="SM00479">
    <property type="entry name" value="EXOIII"/>
    <property type="match status" value="1"/>
</dbReference>
<dbReference type="RefSeq" id="WP_227423843.1">
    <property type="nucleotide sequence ID" value="NZ_CP071868.1"/>
</dbReference>
<dbReference type="InterPro" id="IPR012337">
    <property type="entry name" value="RNaseH-like_sf"/>
</dbReference>
<keyword evidence="6" id="KW-1185">Reference proteome</keyword>
<evidence type="ECO:0000256" key="1">
    <source>
        <dbReference type="ARBA" id="ARBA00022722"/>
    </source>
</evidence>
<evidence type="ECO:0000256" key="3">
    <source>
        <dbReference type="ARBA" id="ARBA00022839"/>
    </source>
</evidence>
<dbReference type="Proteomes" id="UP000663937">
    <property type="component" value="Chromosome"/>
</dbReference>
<keyword evidence="1" id="KW-0540">Nuclease</keyword>
<organism evidence="5 6">
    <name type="scientific">Pengzhenrongella sicca</name>
    <dbReference type="NCBI Taxonomy" id="2819238"/>
    <lineage>
        <taxon>Bacteria</taxon>
        <taxon>Bacillati</taxon>
        <taxon>Actinomycetota</taxon>
        <taxon>Actinomycetes</taxon>
        <taxon>Micrococcales</taxon>
        <taxon>Pengzhenrongella</taxon>
    </lineage>
</organism>
<evidence type="ECO:0000313" key="6">
    <source>
        <dbReference type="Proteomes" id="UP000663937"/>
    </source>
</evidence>
<dbReference type="PANTHER" id="PTHR30231">
    <property type="entry name" value="DNA POLYMERASE III SUBUNIT EPSILON"/>
    <property type="match status" value="1"/>
</dbReference>
<dbReference type="GO" id="GO:0005829">
    <property type="term" value="C:cytosol"/>
    <property type="evidence" value="ECO:0007669"/>
    <property type="project" value="TreeGrafter"/>
</dbReference>
<evidence type="ECO:0000313" key="5">
    <source>
        <dbReference type="EMBL" id="QTE29556.1"/>
    </source>
</evidence>
<feature type="domain" description="Exonuclease" evidence="4">
    <location>
        <begin position="3"/>
        <end position="170"/>
    </location>
</feature>
<dbReference type="GO" id="GO:0008408">
    <property type="term" value="F:3'-5' exonuclease activity"/>
    <property type="evidence" value="ECO:0007669"/>
    <property type="project" value="TreeGrafter"/>
</dbReference>
<dbReference type="Gene3D" id="3.30.420.10">
    <property type="entry name" value="Ribonuclease H-like superfamily/Ribonuclease H"/>
    <property type="match status" value="1"/>
</dbReference>
<reference evidence="5" key="1">
    <citation type="submission" date="2021-03" db="EMBL/GenBank/DDBJ databases">
        <title>Pengzhenrongella sicca gen. nov., sp. nov., a new member of suborder Micrococcineae isolated from High-Arctic tundra soil.</title>
        <authorList>
            <person name="Peng F."/>
        </authorList>
    </citation>
    <scope>NUCLEOTIDE SEQUENCE</scope>
    <source>
        <strain evidence="5">LRZ-2</strain>
    </source>
</reference>